<dbReference type="InterPro" id="IPR022163">
    <property type="entry name" value="GTP_CH_N"/>
</dbReference>
<gene>
    <name evidence="2" type="ORF">ALECFALPRED_010744</name>
</gene>
<proteinExistence type="predicted"/>
<dbReference type="PANTHER" id="PTHR47259:SF2">
    <property type="entry name" value="URACIL-REGULATED PROTEIN 1"/>
    <property type="match status" value="1"/>
</dbReference>
<organism evidence="2 3">
    <name type="scientific">Alectoria fallacina</name>
    <dbReference type="NCBI Taxonomy" id="1903189"/>
    <lineage>
        <taxon>Eukaryota</taxon>
        <taxon>Fungi</taxon>
        <taxon>Dikarya</taxon>
        <taxon>Ascomycota</taxon>
        <taxon>Pezizomycotina</taxon>
        <taxon>Lecanoromycetes</taxon>
        <taxon>OSLEUM clade</taxon>
        <taxon>Lecanoromycetidae</taxon>
        <taxon>Lecanorales</taxon>
        <taxon>Lecanorineae</taxon>
        <taxon>Parmeliaceae</taxon>
        <taxon>Alectoria</taxon>
    </lineage>
</organism>
<dbReference type="EMBL" id="CAJPDR010000910">
    <property type="protein sequence ID" value="CAF9943158.1"/>
    <property type="molecule type" value="Genomic_DNA"/>
</dbReference>
<keyword evidence="3" id="KW-1185">Reference proteome</keyword>
<evidence type="ECO:0000313" key="3">
    <source>
        <dbReference type="Proteomes" id="UP000664203"/>
    </source>
</evidence>
<reference evidence="2" key="1">
    <citation type="submission" date="2021-03" db="EMBL/GenBank/DDBJ databases">
        <authorList>
            <person name="Tagirdzhanova G."/>
        </authorList>
    </citation>
    <scope>NUCLEOTIDE SEQUENCE</scope>
</reference>
<name>A0A8H3PK90_9LECA</name>
<evidence type="ECO:0000313" key="2">
    <source>
        <dbReference type="EMBL" id="CAF9943158.1"/>
    </source>
</evidence>
<evidence type="ECO:0000259" key="1">
    <source>
        <dbReference type="Pfam" id="PF12471"/>
    </source>
</evidence>
<accession>A0A8H3PK90</accession>
<dbReference type="PANTHER" id="PTHR47259">
    <property type="match status" value="1"/>
</dbReference>
<dbReference type="Pfam" id="PF12471">
    <property type="entry name" value="GTP_CH_N"/>
    <property type="match status" value="1"/>
</dbReference>
<dbReference type="Proteomes" id="UP000664203">
    <property type="component" value="Unassembled WGS sequence"/>
</dbReference>
<sequence>MASGDAASALNQEELLKQILFNLQSIRQDYQHLSTAVESIQRQFKVLSGVKPVHDVAGGNHLSHTRVAPTEPSLTADQQVASEFEAGPNTQPSLQFGPAEPSEIRNAGEPVKQSATATSRIILTTYPGQSGIDPLAMNWGHVDALRRGPVVVSRSQSTVRRRNAIGAHGGSYSIYHALAIASKHVDVDHKPDFTNSGPAVSIGPFEQWSDPKKIVSMDPFGHLSPWLFSELIRNENIHIRPSIAITKAHMKLPELEQSVREGRLVPDKKICLNNSGEVAVTKFAVEPVWYLPGVAERFGIGMTVIRIVEI</sequence>
<protein>
    <recommendedName>
        <fullName evidence="1">GTP cyclohydrolase N-terminal domain-containing protein</fullName>
    </recommendedName>
</protein>
<comment type="caution">
    <text evidence="2">The sequence shown here is derived from an EMBL/GenBank/DDBJ whole genome shotgun (WGS) entry which is preliminary data.</text>
</comment>
<feature type="domain" description="GTP cyclohydrolase N-terminal" evidence="1">
    <location>
        <begin position="120"/>
        <end position="306"/>
    </location>
</feature>
<dbReference type="OrthoDB" id="57939at2759"/>
<dbReference type="AlphaFoldDB" id="A0A8H3PK90"/>